<accession>A0A0D3IJU7</accession>
<dbReference type="InterPro" id="IPR001853">
    <property type="entry name" value="DSBA-like_thioredoxin_dom"/>
</dbReference>
<dbReference type="GeneID" id="17257793"/>
<dbReference type="PaxDb" id="2903-EOD11532"/>
<dbReference type="Pfam" id="PF01323">
    <property type="entry name" value="DSBA"/>
    <property type="match status" value="1"/>
</dbReference>
<dbReference type="InterPro" id="IPR036249">
    <property type="entry name" value="Thioredoxin-like_sf"/>
</dbReference>
<evidence type="ECO:0000313" key="2">
    <source>
        <dbReference type="EnsemblProtists" id="EOD11532"/>
    </source>
</evidence>
<dbReference type="PANTHER" id="PTHR13887">
    <property type="entry name" value="GLUTATHIONE S-TRANSFERASE KAPPA"/>
    <property type="match status" value="1"/>
</dbReference>
<dbReference type="Proteomes" id="UP000013827">
    <property type="component" value="Unassembled WGS sequence"/>
</dbReference>
<sequence>MTLPFYLNRNTPAEGEDLMEHLTAKYGPAAVARFDAPDNPLDCAAGKVGISFNKQRRIIRTGDSHRLVEWCKATQPQTVDPLMETLFKAYFEDARDLSRREELVACAAACGLDGEAAGKALDSDAFQREVDAKATGWSRQGVRGVPFFVVHPASGNGEPVAFSGAQPSEVIAEVLAEQAAA</sequence>
<dbReference type="KEGG" id="ehx:EMIHUDRAFT_214343"/>
<organism evidence="2 3">
    <name type="scientific">Emiliania huxleyi (strain CCMP1516)</name>
    <dbReference type="NCBI Taxonomy" id="280463"/>
    <lineage>
        <taxon>Eukaryota</taxon>
        <taxon>Haptista</taxon>
        <taxon>Haptophyta</taxon>
        <taxon>Prymnesiophyceae</taxon>
        <taxon>Isochrysidales</taxon>
        <taxon>Noelaerhabdaceae</taxon>
        <taxon>Emiliania</taxon>
    </lineage>
</organism>
<evidence type="ECO:0000259" key="1">
    <source>
        <dbReference type="Pfam" id="PF01323"/>
    </source>
</evidence>
<name>A0A0D3IJU7_EMIH1</name>
<keyword evidence="3" id="KW-1185">Reference proteome</keyword>
<dbReference type="GO" id="GO:0016491">
    <property type="term" value="F:oxidoreductase activity"/>
    <property type="evidence" value="ECO:0007669"/>
    <property type="project" value="InterPro"/>
</dbReference>
<reference evidence="3" key="1">
    <citation type="journal article" date="2013" name="Nature">
        <title>Pan genome of the phytoplankton Emiliania underpins its global distribution.</title>
        <authorList>
            <person name="Read B.A."/>
            <person name="Kegel J."/>
            <person name="Klute M.J."/>
            <person name="Kuo A."/>
            <person name="Lefebvre S.C."/>
            <person name="Maumus F."/>
            <person name="Mayer C."/>
            <person name="Miller J."/>
            <person name="Monier A."/>
            <person name="Salamov A."/>
            <person name="Young J."/>
            <person name="Aguilar M."/>
            <person name="Claverie J.M."/>
            <person name="Frickenhaus S."/>
            <person name="Gonzalez K."/>
            <person name="Herman E.K."/>
            <person name="Lin Y.C."/>
            <person name="Napier J."/>
            <person name="Ogata H."/>
            <person name="Sarno A.F."/>
            <person name="Shmutz J."/>
            <person name="Schroeder D."/>
            <person name="de Vargas C."/>
            <person name="Verret F."/>
            <person name="von Dassow P."/>
            <person name="Valentin K."/>
            <person name="Van de Peer Y."/>
            <person name="Wheeler G."/>
            <person name="Dacks J.B."/>
            <person name="Delwiche C.F."/>
            <person name="Dyhrman S.T."/>
            <person name="Glockner G."/>
            <person name="John U."/>
            <person name="Richards T."/>
            <person name="Worden A.Z."/>
            <person name="Zhang X."/>
            <person name="Grigoriev I.V."/>
            <person name="Allen A.E."/>
            <person name="Bidle K."/>
            <person name="Borodovsky M."/>
            <person name="Bowler C."/>
            <person name="Brownlee C."/>
            <person name="Cock J.M."/>
            <person name="Elias M."/>
            <person name="Gladyshev V.N."/>
            <person name="Groth M."/>
            <person name="Guda C."/>
            <person name="Hadaegh A."/>
            <person name="Iglesias-Rodriguez M.D."/>
            <person name="Jenkins J."/>
            <person name="Jones B.M."/>
            <person name="Lawson T."/>
            <person name="Leese F."/>
            <person name="Lindquist E."/>
            <person name="Lobanov A."/>
            <person name="Lomsadze A."/>
            <person name="Malik S.B."/>
            <person name="Marsh M.E."/>
            <person name="Mackinder L."/>
            <person name="Mock T."/>
            <person name="Mueller-Roeber B."/>
            <person name="Pagarete A."/>
            <person name="Parker M."/>
            <person name="Probert I."/>
            <person name="Quesneville H."/>
            <person name="Raines C."/>
            <person name="Rensing S.A."/>
            <person name="Riano-Pachon D.M."/>
            <person name="Richier S."/>
            <person name="Rokitta S."/>
            <person name="Shiraiwa Y."/>
            <person name="Soanes D.M."/>
            <person name="van der Giezen M."/>
            <person name="Wahlund T.M."/>
            <person name="Williams B."/>
            <person name="Wilson W."/>
            <person name="Wolfe G."/>
            <person name="Wurch L.L."/>
        </authorList>
    </citation>
    <scope>NUCLEOTIDE SEQUENCE</scope>
</reference>
<dbReference type="OMA" id="HRYFENA"/>
<dbReference type="STRING" id="2903.R1BPF2"/>
<dbReference type="SUPFAM" id="SSF52833">
    <property type="entry name" value="Thioredoxin-like"/>
    <property type="match status" value="1"/>
</dbReference>
<dbReference type="Gene3D" id="3.40.30.10">
    <property type="entry name" value="Glutaredoxin"/>
    <property type="match status" value="1"/>
</dbReference>
<dbReference type="RefSeq" id="XP_005763961.1">
    <property type="nucleotide sequence ID" value="XM_005763904.1"/>
</dbReference>
<dbReference type="HOGENOM" id="CLU_069253_0_4_1"/>
<feature type="domain" description="DSBA-like thioredoxin" evidence="1">
    <location>
        <begin position="47"/>
        <end position="175"/>
    </location>
</feature>
<dbReference type="EnsemblProtists" id="EOD11532">
    <property type="protein sequence ID" value="EOD11532"/>
    <property type="gene ID" value="EMIHUDRAFT_214343"/>
</dbReference>
<protein>
    <recommendedName>
        <fullName evidence="1">DSBA-like thioredoxin domain-containing protein</fullName>
    </recommendedName>
</protein>
<dbReference type="AlphaFoldDB" id="A0A0D3IJU7"/>
<proteinExistence type="predicted"/>
<reference evidence="2" key="2">
    <citation type="submission" date="2024-10" db="UniProtKB">
        <authorList>
            <consortium name="EnsemblProtists"/>
        </authorList>
    </citation>
    <scope>IDENTIFICATION</scope>
</reference>
<dbReference type="PANTHER" id="PTHR13887:SF41">
    <property type="entry name" value="THIOREDOXIN SUPERFAMILY PROTEIN"/>
    <property type="match status" value="1"/>
</dbReference>
<evidence type="ECO:0000313" key="3">
    <source>
        <dbReference type="Proteomes" id="UP000013827"/>
    </source>
</evidence>